<comment type="caution">
    <text evidence="2">The sequence shown here is derived from an EMBL/GenBank/DDBJ whole genome shotgun (WGS) entry which is preliminary data.</text>
</comment>
<dbReference type="AlphaFoldDB" id="A0A699IRX0"/>
<feature type="compositionally biased region" description="Basic and acidic residues" evidence="1">
    <location>
        <begin position="88"/>
        <end position="108"/>
    </location>
</feature>
<dbReference type="EMBL" id="BKCJ010329664">
    <property type="protein sequence ID" value="GEZ83237.1"/>
    <property type="molecule type" value="Genomic_DNA"/>
</dbReference>
<gene>
    <name evidence="2" type="ORF">Tci_555210</name>
</gene>
<accession>A0A699IRX0</accession>
<feature type="region of interest" description="Disordered" evidence="1">
    <location>
        <begin position="88"/>
        <end position="112"/>
    </location>
</feature>
<evidence type="ECO:0000256" key="1">
    <source>
        <dbReference type="SAM" id="MobiDB-lite"/>
    </source>
</evidence>
<proteinExistence type="predicted"/>
<evidence type="ECO:0000313" key="2">
    <source>
        <dbReference type="EMBL" id="GEZ83237.1"/>
    </source>
</evidence>
<reference evidence="2" key="1">
    <citation type="journal article" date="2019" name="Sci. Rep.">
        <title>Draft genome of Tanacetum cinerariifolium, the natural source of mosquito coil.</title>
        <authorList>
            <person name="Yamashiro T."/>
            <person name="Shiraishi A."/>
            <person name="Satake H."/>
            <person name="Nakayama K."/>
        </authorList>
    </citation>
    <scope>NUCLEOTIDE SEQUENCE</scope>
</reference>
<name>A0A699IRX0_TANCI</name>
<sequence>MERFQNAIFKQREEINDRMAEMFKLLKELKTSRAPKKVLIREYAKSLVTKNVNSISLANREEERNDNDGIAADGGINKTDTEILVKEAEKKNKAEDGTKNEPIRRTENEEAVEVPSSQPVGYYLKLMINEKLIKGFVDNHKFNDSVSGVRVGKLKGKTYNLSPRGLSKGVIKFDKGTITLRYGKSKISFYRIPESLCKTREGIKNDIEPIAPTLTVNRLVLEWEEWIRLHQEKEMEFDQ</sequence>
<protein>
    <submittedName>
        <fullName evidence="2">Uncharacterized protein</fullName>
    </submittedName>
</protein>
<organism evidence="2">
    <name type="scientific">Tanacetum cinerariifolium</name>
    <name type="common">Dalmatian daisy</name>
    <name type="synonym">Chrysanthemum cinerariifolium</name>
    <dbReference type="NCBI Taxonomy" id="118510"/>
    <lineage>
        <taxon>Eukaryota</taxon>
        <taxon>Viridiplantae</taxon>
        <taxon>Streptophyta</taxon>
        <taxon>Embryophyta</taxon>
        <taxon>Tracheophyta</taxon>
        <taxon>Spermatophyta</taxon>
        <taxon>Magnoliopsida</taxon>
        <taxon>eudicotyledons</taxon>
        <taxon>Gunneridae</taxon>
        <taxon>Pentapetalae</taxon>
        <taxon>asterids</taxon>
        <taxon>campanulids</taxon>
        <taxon>Asterales</taxon>
        <taxon>Asteraceae</taxon>
        <taxon>Asteroideae</taxon>
        <taxon>Anthemideae</taxon>
        <taxon>Anthemidinae</taxon>
        <taxon>Tanacetum</taxon>
    </lineage>
</organism>